<reference evidence="2" key="1">
    <citation type="journal article" date="2020" name="Mol. Plant Microbe Interact.">
        <title>Genome Sequence of the Biocontrol Agent Coniothyrium minitans strain Conio (IMI 134523).</title>
        <authorList>
            <person name="Patel D."/>
            <person name="Shittu T.A."/>
            <person name="Baroncelli R."/>
            <person name="Muthumeenakshi S."/>
            <person name="Osborne T.H."/>
            <person name="Janganan T.K."/>
            <person name="Sreenivasaprasad S."/>
        </authorList>
    </citation>
    <scope>NUCLEOTIDE SEQUENCE</scope>
    <source>
        <strain evidence="2">Conio</strain>
    </source>
</reference>
<protein>
    <submittedName>
        <fullName evidence="2">Uncharacterized protein</fullName>
    </submittedName>
</protein>
<sequence>MRIARRAGGQRMAAHASLLTAPESMAHRRRLETMPMFRAVTGLSKWLSLTTPSPVRTAAMRACFRRQKMKHQRAQARLAADAGTLGLFRPFCEESPRYLGIASLGAQSSDTRFVAIRLSVLVLGTYPPQQLNMLSYKPGVNTLVCPFNQFRPRPGAEDSQPRDGSCPDINVSWYPTSDVSMRMDYINNSALSSTIPAPYVFLVNIVLQSMPHKSLFSKCKPLAVLGHGQDEPPRRSRTLRRQIKPNTKQPHKRTLSLTMVHDSLDEAGRRVMWAVLPVNNSSPSPGHRKNTKRDQGTLVDSSISAVATRQTFFMLAA</sequence>
<proteinExistence type="predicted"/>
<dbReference type="EMBL" id="WJXW01000014">
    <property type="protein sequence ID" value="KAF9730775.1"/>
    <property type="molecule type" value="Genomic_DNA"/>
</dbReference>
<dbReference type="AlphaFoldDB" id="A0A9P6GAE9"/>
<keyword evidence="3" id="KW-1185">Reference proteome</keyword>
<evidence type="ECO:0000256" key="1">
    <source>
        <dbReference type="SAM" id="MobiDB-lite"/>
    </source>
</evidence>
<evidence type="ECO:0000313" key="3">
    <source>
        <dbReference type="Proteomes" id="UP000756921"/>
    </source>
</evidence>
<name>A0A9P6GAE9_9PLEO</name>
<gene>
    <name evidence="2" type="ORF">PMIN01_11644</name>
</gene>
<accession>A0A9P6GAE9</accession>
<organism evidence="2 3">
    <name type="scientific">Paraphaeosphaeria minitans</name>
    <dbReference type="NCBI Taxonomy" id="565426"/>
    <lineage>
        <taxon>Eukaryota</taxon>
        <taxon>Fungi</taxon>
        <taxon>Dikarya</taxon>
        <taxon>Ascomycota</taxon>
        <taxon>Pezizomycotina</taxon>
        <taxon>Dothideomycetes</taxon>
        <taxon>Pleosporomycetidae</taxon>
        <taxon>Pleosporales</taxon>
        <taxon>Massarineae</taxon>
        <taxon>Didymosphaeriaceae</taxon>
        <taxon>Paraphaeosphaeria</taxon>
    </lineage>
</organism>
<dbReference type="Proteomes" id="UP000756921">
    <property type="component" value="Unassembled WGS sequence"/>
</dbReference>
<evidence type="ECO:0000313" key="2">
    <source>
        <dbReference type="EMBL" id="KAF9730775.1"/>
    </source>
</evidence>
<comment type="caution">
    <text evidence="2">The sequence shown here is derived from an EMBL/GenBank/DDBJ whole genome shotgun (WGS) entry which is preliminary data.</text>
</comment>
<feature type="region of interest" description="Disordered" evidence="1">
    <location>
        <begin position="278"/>
        <end position="297"/>
    </location>
</feature>